<evidence type="ECO:0000313" key="1">
    <source>
        <dbReference type="EMBL" id="ETJ32238.1"/>
    </source>
</evidence>
<dbReference type="InterPro" id="IPR038763">
    <property type="entry name" value="DHH_sf"/>
</dbReference>
<protein>
    <submittedName>
        <fullName evidence="1">DHH subfamily 1 protein</fullName>
    </submittedName>
</protein>
<dbReference type="EMBL" id="AZMM01013296">
    <property type="protein sequence ID" value="ETJ32238.1"/>
    <property type="molecule type" value="Genomic_DNA"/>
</dbReference>
<feature type="non-terminal residue" evidence="1">
    <location>
        <position position="74"/>
    </location>
</feature>
<accession>W1XPE8</accession>
<gene>
    <name evidence="1" type="ORF">Q604_UNBC13296G0001</name>
</gene>
<reference evidence="1" key="1">
    <citation type="submission" date="2013-12" db="EMBL/GenBank/DDBJ databases">
        <title>A Varibaculum cambriense genome reconstructed from a premature infant gut community with otherwise low bacterial novelty that shifts toward anaerobic metabolism during the third week of life.</title>
        <authorList>
            <person name="Brown C.T."/>
            <person name="Sharon I."/>
            <person name="Thomas B.C."/>
            <person name="Castelle C.J."/>
            <person name="Morowitz M.J."/>
            <person name="Banfield J.F."/>
        </authorList>
    </citation>
    <scope>NUCLEOTIDE SEQUENCE</scope>
</reference>
<name>W1XPE8_9ZZZZ</name>
<dbReference type="SUPFAM" id="SSF64182">
    <property type="entry name" value="DHH phosphoesterases"/>
    <property type="match status" value="1"/>
</dbReference>
<organism evidence="1">
    <name type="scientific">human gut metagenome</name>
    <dbReference type="NCBI Taxonomy" id="408170"/>
    <lineage>
        <taxon>unclassified sequences</taxon>
        <taxon>metagenomes</taxon>
        <taxon>organismal metagenomes</taxon>
    </lineage>
</organism>
<sequence>DTGSFRHSNVTKRTHTIAAELIDAGIENSKIHSSLFDNKPFEKVKLMGTVLSNIELALDNKVAILSIPKECLKV</sequence>
<proteinExistence type="predicted"/>
<feature type="non-terminal residue" evidence="1">
    <location>
        <position position="1"/>
    </location>
</feature>
<dbReference type="Gene3D" id="3.90.1640.10">
    <property type="entry name" value="inorganic pyrophosphatase (n-terminal core)"/>
    <property type="match status" value="1"/>
</dbReference>
<comment type="caution">
    <text evidence="1">The sequence shown here is derived from an EMBL/GenBank/DDBJ whole genome shotgun (WGS) entry which is preliminary data.</text>
</comment>
<dbReference type="AlphaFoldDB" id="W1XPE8"/>